<dbReference type="CDD" id="cd14011">
    <property type="entry name" value="PK_SCY1_like"/>
    <property type="match status" value="1"/>
</dbReference>
<feature type="compositionally biased region" description="Low complexity" evidence="1">
    <location>
        <begin position="132"/>
        <end position="147"/>
    </location>
</feature>
<comment type="caution">
    <text evidence="3">The sequence shown here is derived from an EMBL/GenBank/DDBJ whole genome shotgun (WGS) entry which is preliminary data.</text>
</comment>
<dbReference type="Gene3D" id="3.30.200.20">
    <property type="entry name" value="Phosphorylase Kinase, domain 1"/>
    <property type="match status" value="1"/>
</dbReference>
<feature type="region of interest" description="Disordered" evidence="1">
    <location>
        <begin position="718"/>
        <end position="914"/>
    </location>
</feature>
<organism evidence="3 4">
    <name type="scientific">Myriangium duriaei CBS 260.36</name>
    <dbReference type="NCBI Taxonomy" id="1168546"/>
    <lineage>
        <taxon>Eukaryota</taxon>
        <taxon>Fungi</taxon>
        <taxon>Dikarya</taxon>
        <taxon>Ascomycota</taxon>
        <taxon>Pezizomycotina</taxon>
        <taxon>Dothideomycetes</taxon>
        <taxon>Dothideomycetidae</taxon>
        <taxon>Myriangiales</taxon>
        <taxon>Myriangiaceae</taxon>
        <taxon>Myriangium</taxon>
    </lineage>
</organism>
<dbReference type="Gene3D" id="1.25.10.10">
    <property type="entry name" value="Leucine-rich Repeat Variant"/>
    <property type="match status" value="1"/>
</dbReference>
<feature type="compositionally biased region" description="Low complexity" evidence="1">
    <location>
        <begin position="748"/>
        <end position="764"/>
    </location>
</feature>
<name>A0A9P4MS01_9PEZI</name>
<dbReference type="AlphaFoldDB" id="A0A9P4MS01"/>
<dbReference type="Pfam" id="PF00069">
    <property type="entry name" value="Pkinase"/>
    <property type="match status" value="1"/>
</dbReference>
<proteinExistence type="predicted"/>
<gene>
    <name evidence="3" type="ORF">K461DRAFT_220014</name>
</gene>
<dbReference type="InterPro" id="IPR011009">
    <property type="entry name" value="Kinase-like_dom_sf"/>
</dbReference>
<reference evidence="3" key="1">
    <citation type="journal article" date="2020" name="Stud. Mycol.">
        <title>101 Dothideomycetes genomes: a test case for predicting lifestyles and emergence of pathogens.</title>
        <authorList>
            <person name="Haridas S."/>
            <person name="Albert R."/>
            <person name="Binder M."/>
            <person name="Bloem J."/>
            <person name="Labutti K."/>
            <person name="Salamov A."/>
            <person name="Andreopoulos B."/>
            <person name="Baker S."/>
            <person name="Barry K."/>
            <person name="Bills G."/>
            <person name="Bluhm B."/>
            <person name="Cannon C."/>
            <person name="Castanera R."/>
            <person name="Culley D."/>
            <person name="Daum C."/>
            <person name="Ezra D."/>
            <person name="Gonzalez J."/>
            <person name="Henrissat B."/>
            <person name="Kuo A."/>
            <person name="Liang C."/>
            <person name="Lipzen A."/>
            <person name="Lutzoni F."/>
            <person name="Magnuson J."/>
            <person name="Mondo S."/>
            <person name="Nolan M."/>
            <person name="Ohm R."/>
            <person name="Pangilinan J."/>
            <person name="Park H.-J."/>
            <person name="Ramirez L."/>
            <person name="Alfaro M."/>
            <person name="Sun H."/>
            <person name="Tritt A."/>
            <person name="Yoshinaga Y."/>
            <person name="Zwiers L.-H."/>
            <person name="Turgeon B."/>
            <person name="Goodwin S."/>
            <person name="Spatafora J."/>
            <person name="Crous P."/>
            <person name="Grigoriev I."/>
        </authorList>
    </citation>
    <scope>NUCLEOTIDE SEQUENCE</scope>
    <source>
        <strain evidence="3">CBS 260.36</strain>
    </source>
</reference>
<dbReference type="PANTHER" id="PTHR12984:SF6">
    <property type="entry name" value="SCY1-LIKE PROTEIN 2"/>
    <property type="match status" value="1"/>
</dbReference>
<dbReference type="Proteomes" id="UP000799439">
    <property type="component" value="Unassembled WGS sequence"/>
</dbReference>
<keyword evidence="4" id="KW-1185">Reference proteome</keyword>
<dbReference type="InterPro" id="IPR016024">
    <property type="entry name" value="ARM-type_fold"/>
</dbReference>
<evidence type="ECO:0000313" key="4">
    <source>
        <dbReference type="Proteomes" id="UP000799439"/>
    </source>
</evidence>
<dbReference type="InterPro" id="IPR011989">
    <property type="entry name" value="ARM-like"/>
</dbReference>
<sequence length="914" mass="98564">MFSSALKSFSSNITSNYSLSPQPISHCGPWRIFDAKRKNTGKLVSVFVFDKKSLEPQSNGLSARSTASSVKQAQQEVVERLRREASSLARLRHPNVLELAEPVEDTRNGGLMFATEPVSASLASILAELDEQGGSQRSSTGRSSRYQVQDTERAKNSKDFELDELEIQKGLLQIGKGLEFLHESAGLVHANLTPDAIVINSKGDWKITGMAFTGPASDSTKATSSPGIFLSEVLNHDPRLPHAVQLDLDYTSPDFVMDNNLTCAADMFSLGLLIISLYNNPHKSPVECHGGLSAYKRIFASSSTVPSQHNNFLAKGSLPPNLSSDLLPRLITRRPAQRLTAKEFQQAKYFDNILVSTIRFLDSLPGKSAAEKSQFLKGLPRIMTQFPASVLEKKIIPALLEETKDKDLLALILQNVFAIVRTSSTGKRPFMQQVLTKLREVFLAPVAKGATPDQDPAKEAGMMVVLENIQTLADNTDGKEFRDDILPIIGVGLASPTHAVVDAALSTLPSVMPKLDYTTIKNELFPVIAGVFAHTNSLAIKIQGLEAFFTLCGGVADADTGVGDGLDGSITQREESRNNSSAVLDKFTIQEKVVPLMKGIKTKEPAVMMAALKVFKQVGKVADSDYLATEVLPVLWSFALGPLLDLSQFQSFMSLIKSISGHIEREHSRKLQDLSMNNGTSTLGARRNINGAKSKSTLSSNGEEVDFESLVTGRKMSGTPDIINDWNGSAQASQQIPNSFSDGRSSGPTSPLQASSLQQSPQIPGLRPPSNTNRSVTPDQNMSAFASLTPSNAFNQPLQPSHLSRPNMAIRSSSTPFQPSQPQAPQITPSSTIDWSSALQPKTSTPASSAFTKSASFGIAPPPAAPAFQTQPSYGNGLGGFRPPPQSNAGVQNTQSTYKPPQSAQGLDKYESLL</sequence>
<dbReference type="SUPFAM" id="SSF56112">
    <property type="entry name" value="Protein kinase-like (PK-like)"/>
    <property type="match status" value="1"/>
</dbReference>
<dbReference type="InterPro" id="IPR000719">
    <property type="entry name" value="Prot_kinase_dom"/>
</dbReference>
<dbReference type="SMART" id="SM00220">
    <property type="entry name" value="S_TKc"/>
    <property type="match status" value="1"/>
</dbReference>
<evidence type="ECO:0000259" key="2">
    <source>
        <dbReference type="PROSITE" id="PS50011"/>
    </source>
</evidence>
<feature type="compositionally biased region" description="Polar residues" evidence="1">
    <location>
        <begin position="827"/>
        <end position="855"/>
    </location>
</feature>
<dbReference type="PANTHER" id="PTHR12984">
    <property type="entry name" value="SCY1-RELATED S/T PROTEIN KINASE-LIKE"/>
    <property type="match status" value="1"/>
</dbReference>
<feature type="region of interest" description="Disordered" evidence="1">
    <location>
        <begin position="130"/>
        <end position="155"/>
    </location>
</feature>
<feature type="compositionally biased region" description="Polar residues" evidence="1">
    <location>
        <begin position="726"/>
        <end position="747"/>
    </location>
</feature>
<feature type="region of interest" description="Disordered" evidence="1">
    <location>
        <begin position="675"/>
        <end position="704"/>
    </location>
</feature>
<feature type="compositionally biased region" description="Low complexity" evidence="1">
    <location>
        <begin position="812"/>
        <end position="826"/>
    </location>
</feature>
<dbReference type="PROSITE" id="PS50011">
    <property type="entry name" value="PROTEIN_KINASE_DOM"/>
    <property type="match status" value="1"/>
</dbReference>
<dbReference type="EMBL" id="ML996081">
    <property type="protein sequence ID" value="KAF2157061.1"/>
    <property type="molecule type" value="Genomic_DNA"/>
</dbReference>
<feature type="domain" description="Protein kinase" evidence="2">
    <location>
        <begin position="32"/>
        <end position="350"/>
    </location>
</feature>
<dbReference type="GO" id="GO:0005524">
    <property type="term" value="F:ATP binding"/>
    <property type="evidence" value="ECO:0007669"/>
    <property type="project" value="InterPro"/>
</dbReference>
<accession>A0A9P4MS01</accession>
<feature type="compositionally biased region" description="Polar residues" evidence="1">
    <location>
        <begin position="691"/>
        <end position="702"/>
    </location>
</feature>
<dbReference type="InterPro" id="IPR051177">
    <property type="entry name" value="CIK-Related_Protein"/>
</dbReference>
<dbReference type="Gene3D" id="1.10.510.10">
    <property type="entry name" value="Transferase(Phosphotransferase) domain 1"/>
    <property type="match status" value="1"/>
</dbReference>
<protein>
    <submittedName>
        <fullName evidence="3">Kinase-like protein</fullName>
    </submittedName>
</protein>
<evidence type="ECO:0000313" key="3">
    <source>
        <dbReference type="EMBL" id="KAF2157061.1"/>
    </source>
</evidence>
<keyword evidence="3" id="KW-0418">Kinase</keyword>
<dbReference type="OrthoDB" id="79687at2759"/>
<feature type="compositionally biased region" description="Polar residues" evidence="1">
    <location>
        <begin position="887"/>
        <end position="905"/>
    </location>
</feature>
<evidence type="ECO:0000256" key="1">
    <source>
        <dbReference type="SAM" id="MobiDB-lite"/>
    </source>
</evidence>
<dbReference type="SUPFAM" id="SSF48371">
    <property type="entry name" value="ARM repeat"/>
    <property type="match status" value="1"/>
</dbReference>
<dbReference type="GO" id="GO:0004672">
    <property type="term" value="F:protein kinase activity"/>
    <property type="evidence" value="ECO:0007669"/>
    <property type="project" value="InterPro"/>
</dbReference>
<feature type="compositionally biased region" description="Polar residues" evidence="1">
    <location>
        <begin position="769"/>
        <end position="804"/>
    </location>
</feature>
<keyword evidence="3" id="KW-0808">Transferase</keyword>